<gene>
    <name evidence="2" type="ORF">ASZ90_011654</name>
</gene>
<dbReference type="AlphaFoldDB" id="A0A0W8FCM8"/>
<dbReference type="SUPFAM" id="SSF63446">
    <property type="entry name" value="Type I dockerin domain"/>
    <property type="match status" value="1"/>
</dbReference>
<dbReference type="InterPro" id="IPR002491">
    <property type="entry name" value="ABC_transptr_periplasmic_BD"/>
</dbReference>
<accession>A0A0W8FCM8</accession>
<dbReference type="InterPro" id="IPR036439">
    <property type="entry name" value="Dockerin_dom_sf"/>
</dbReference>
<dbReference type="PANTHER" id="PTHR30535">
    <property type="entry name" value="VITAMIN B12-BINDING PROTEIN"/>
    <property type="match status" value="1"/>
</dbReference>
<protein>
    <recommendedName>
        <fullName evidence="1">Fe/B12 periplasmic-binding domain-containing protein</fullName>
    </recommendedName>
</protein>
<evidence type="ECO:0000313" key="2">
    <source>
        <dbReference type="EMBL" id="KUG18632.1"/>
    </source>
</evidence>
<proteinExistence type="predicted"/>
<dbReference type="SUPFAM" id="SSF53807">
    <property type="entry name" value="Helical backbone' metal receptor"/>
    <property type="match status" value="1"/>
</dbReference>
<name>A0A0W8FCM8_9ZZZZ</name>
<dbReference type="GO" id="GO:0000272">
    <property type="term" value="P:polysaccharide catabolic process"/>
    <property type="evidence" value="ECO:0007669"/>
    <property type="project" value="InterPro"/>
</dbReference>
<comment type="caution">
    <text evidence="2">The sequence shown here is derived from an EMBL/GenBank/DDBJ whole genome shotgun (WGS) entry which is preliminary data.</text>
</comment>
<dbReference type="Gene3D" id="3.40.50.1980">
    <property type="entry name" value="Nitrogenase molybdenum iron protein domain"/>
    <property type="match status" value="2"/>
</dbReference>
<evidence type="ECO:0000259" key="1">
    <source>
        <dbReference type="PROSITE" id="PS50983"/>
    </source>
</evidence>
<reference evidence="2" key="1">
    <citation type="journal article" date="2015" name="Proc. Natl. Acad. Sci. U.S.A.">
        <title>Networks of energetic and metabolic interactions define dynamics in microbial communities.</title>
        <authorList>
            <person name="Embree M."/>
            <person name="Liu J.K."/>
            <person name="Al-Bassam M.M."/>
            <person name="Zengler K."/>
        </authorList>
    </citation>
    <scope>NUCLEOTIDE SEQUENCE</scope>
</reference>
<dbReference type="PANTHER" id="PTHR30535:SF34">
    <property type="entry name" value="MOLYBDATE-BINDING PROTEIN MOLA"/>
    <property type="match status" value="1"/>
</dbReference>
<feature type="domain" description="Fe/B12 periplasmic-binding" evidence="1">
    <location>
        <begin position="88"/>
        <end position="366"/>
    </location>
</feature>
<sequence>MPGFASSTLSIFGNANLDDTIDEEDIAYVNGIIKGTNAPTNFSDANYDGKVDNLDLDQIEKIISGEEKALTLIDSAENIVTVKKPLGELVVLLGPILEPMRSIKVDEDKIVGVGTYMKEDNVFYPEFNASQGLGSVSSPDYEAILELHPDTVWIYASVGSSSSYDEIQNKLAEIDPNITVLRIDGYRPSNHIDEIRKMGYILGRRNDSEEFIDFYSGVMDTVKERVETLSDDGKPKVYFEASPETDPYMTCGEGAGYHEKIVLAGGYNIFSDLKDYPLVDPEDVMKRDPDIIIIVARGKSGYESDDMAELTRLREQIMGRPELANVTAVRDGRVYVISNDLYGGAQHFIGVAYLAKWFYPELFEDLNPKSIHQEYLTRFQGLDYDLNEHGVFVYPAPGES</sequence>
<dbReference type="EMBL" id="LNQE01001370">
    <property type="protein sequence ID" value="KUG18632.1"/>
    <property type="molecule type" value="Genomic_DNA"/>
</dbReference>
<dbReference type="InterPro" id="IPR050902">
    <property type="entry name" value="ABC_Transporter_SBP"/>
</dbReference>
<dbReference type="CDD" id="cd14256">
    <property type="entry name" value="Dockerin_I"/>
    <property type="match status" value="1"/>
</dbReference>
<dbReference type="PROSITE" id="PS50983">
    <property type="entry name" value="FE_B12_PBP"/>
    <property type="match status" value="1"/>
</dbReference>
<dbReference type="Gene3D" id="1.10.1330.10">
    <property type="entry name" value="Dockerin domain"/>
    <property type="match status" value="1"/>
</dbReference>
<organism evidence="2">
    <name type="scientific">hydrocarbon metagenome</name>
    <dbReference type="NCBI Taxonomy" id="938273"/>
    <lineage>
        <taxon>unclassified sequences</taxon>
        <taxon>metagenomes</taxon>
        <taxon>ecological metagenomes</taxon>
    </lineage>
</organism>
<dbReference type="Pfam" id="PF01497">
    <property type="entry name" value="Peripla_BP_2"/>
    <property type="match status" value="1"/>
</dbReference>